<dbReference type="InParanoid" id="A0A4W3GVD8"/>
<keyword evidence="4" id="KW-1185">Reference proteome</keyword>
<feature type="signal peptide" evidence="2">
    <location>
        <begin position="1"/>
        <end position="19"/>
    </location>
</feature>
<reference evidence="3" key="5">
    <citation type="submission" date="2025-09" db="UniProtKB">
        <authorList>
            <consortium name="Ensembl"/>
        </authorList>
    </citation>
    <scope>IDENTIFICATION</scope>
</reference>
<sequence>PSHPAEVCLVLFLKTLRSAVPISLALIESGMKYEDAIQFIRQKRQGIINRKQLSYLEKYWPKMDPLKDREPVESGKSGGDGVTEFGAGEDTGCRVLDYLEPVEGGVGKADKQEVMKA</sequence>
<reference evidence="4" key="2">
    <citation type="journal article" date="2007" name="PLoS Biol.">
        <title>Survey sequencing and comparative analysis of the elephant shark (Callorhinchus milii) genome.</title>
        <authorList>
            <person name="Venkatesh B."/>
            <person name="Kirkness E.F."/>
            <person name="Loh Y.H."/>
            <person name="Halpern A.L."/>
            <person name="Lee A.P."/>
            <person name="Johnson J."/>
            <person name="Dandona N."/>
            <person name="Viswanathan L.D."/>
            <person name="Tay A."/>
            <person name="Venter J.C."/>
            <person name="Strausberg R.L."/>
            <person name="Brenner S."/>
        </authorList>
    </citation>
    <scope>NUCLEOTIDE SEQUENCE [LARGE SCALE GENOMIC DNA]</scope>
</reference>
<reference evidence="4" key="1">
    <citation type="journal article" date="2006" name="Science">
        <title>Ancient noncoding elements conserved in the human genome.</title>
        <authorList>
            <person name="Venkatesh B."/>
            <person name="Kirkness E.F."/>
            <person name="Loh Y.H."/>
            <person name="Halpern A.L."/>
            <person name="Lee A.P."/>
            <person name="Johnson J."/>
            <person name="Dandona N."/>
            <person name="Viswanathan L.D."/>
            <person name="Tay A."/>
            <person name="Venter J.C."/>
            <person name="Strausberg R.L."/>
            <person name="Brenner S."/>
        </authorList>
    </citation>
    <scope>NUCLEOTIDE SEQUENCE [LARGE SCALE GENOMIC DNA]</scope>
</reference>
<proteinExistence type="predicted"/>
<reference evidence="3" key="4">
    <citation type="submission" date="2025-08" db="UniProtKB">
        <authorList>
            <consortium name="Ensembl"/>
        </authorList>
    </citation>
    <scope>IDENTIFICATION</scope>
</reference>
<keyword evidence="2" id="KW-0732">Signal</keyword>
<reference evidence="4" key="3">
    <citation type="journal article" date="2014" name="Nature">
        <title>Elephant shark genome provides unique insights into gnathostome evolution.</title>
        <authorList>
            <consortium name="International Elephant Shark Genome Sequencing Consortium"/>
            <person name="Venkatesh B."/>
            <person name="Lee A.P."/>
            <person name="Ravi V."/>
            <person name="Maurya A.K."/>
            <person name="Lian M.M."/>
            <person name="Swann J.B."/>
            <person name="Ohta Y."/>
            <person name="Flajnik M.F."/>
            <person name="Sutoh Y."/>
            <person name="Kasahara M."/>
            <person name="Hoon S."/>
            <person name="Gangu V."/>
            <person name="Roy S.W."/>
            <person name="Irimia M."/>
            <person name="Korzh V."/>
            <person name="Kondrychyn I."/>
            <person name="Lim Z.W."/>
            <person name="Tay B.H."/>
            <person name="Tohari S."/>
            <person name="Kong K.W."/>
            <person name="Ho S."/>
            <person name="Lorente-Galdos B."/>
            <person name="Quilez J."/>
            <person name="Marques-Bonet T."/>
            <person name="Raney B.J."/>
            <person name="Ingham P.W."/>
            <person name="Tay A."/>
            <person name="Hillier L.W."/>
            <person name="Minx P."/>
            <person name="Boehm T."/>
            <person name="Wilson R.K."/>
            <person name="Brenner S."/>
            <person name="Warren W.C."/>
        </authorList>
    </citation>
    <scope>NUCLEOTIDE SEQUENCE [LARGE SCALE GENOMIC DNA]</scope>
</reference>
<name>A0A4W3GVD8_CALMI</name>
<dbReference type="Ensembl" id="ENSCMIT00000007200.1">
    <property type="protein sequence ID" value="ENSCMIP00000006980.1"/>
    <property type="gene ID" value="ENSCMIG00000003905.1"/>
</dbReference>
<protein>
    <recommendedName>
        <fullName evidence="5">Protein-tyrosine-phosphatase</fullName>
    </recommendedName>
</protein>
<evidence type="ECO:0000313" key="4">
    <source>
        <dbReference type="Proteomes" id="UP000314986"/>
    </source>
</evidence>
<feature type="chain" id="PRO_5021247617" description="Protein-tyrosine-phosphatase" evidence="2">
    <location>
        <begin position="20"/>
        <end position="117"/>
    </location>
</feature>
<organism evidence="3 4">
    <name type="scientific">Callorhinchus milii</name>
    <name type="common">Ghost shark</name>
    <dbReference type="NCBI Taxonomy" id="7868"/>
    <lineage>
        <taxon>Eukaryota</taxon>
        <taxon>Metazoa</taxon>
        <taxon>Chordata</taxon>
        <taxon>Craniata</taxon>
        <taxon>Vertebrata</taxon>
        <taxon>Chondrichthyes</taxon>
        <taxon>Holocephali</taxon>
        <taxon>Chimaeriformes</taxon>
        <taxon>Callorhinchidae</taxon>
        <taxon>Callorhinchus</taxon>
    </lineage>
</organism>
<evidence type="ECO:0000256" key="1">
    <source>
        <dbReference type="SAM" id="MobiDB-lite"/>
    </source>
</evidence>
<evidence type="ECO:0008006" key="5">
    <source>
        <dbReference type="Google" id="ProtNLM"/>
    </source>
</evidence>
<dbReference type="Proteomes" id="UP000314986">
    <property type="component" value="Unassembled WGS sequence"/>
</dbReference>
<evidence type="ECO:0000313" key="3">
    <source>
        <dbReference type="Ensembl" id="ENSCMIP00000006980.1"/>
    </source>
</evidence>
<evidence type="ECO:0000256" key="2">
    <source>
        <dbReference type="SAM" id="SignalP"/>
    </source>
</evidence>
<dbReference type="AlphaFoldDB" id="A0A4W3GVD8"/>
<accession>A0A4W3GVD8</accession>
<dbReference type="Gene3D" id="3.90.190.10">
    <property type="entry name" value="Protein tyrosine phosphatase superfamily"/>
    <property type="match status" value="1"/>
</dbReference>
<dbReference type="SUPFAM" id="SSF52799">
    <property type="entry name" value="(Phosphotyrosine protein) phosphatases II"/>
    <property type="match status" value="1"/>
</dbReference>
<feature type="region of interest" description="Disordered" evidence="1">
    <location>
        <begin position="66"/>
        <end position="88"/>
    </location>
</feature>
<dbReference type="InterPro" id="IPR029021">
    <property type="entry name" value="Prot-tyrosine_phosphatase-like"/>
</dbReference>